<evidence type="ECO:0000313" key="7">
    <source>
        <dbReference type="Proteomes" id="UP000297963"/>
    </source>
</evidence>
<evidence type="ECO:0000313" key="6">
    <source>
        <dbReference type="Proteomes" id="UP000199681"/>
    </source>
</evidence>
<evidence type="ECO:0000256" key="3">
    <source>
        <dbReference type="SAM" id="Phobius"/>
    </source>
</evidence>
<keyword evidence="1 2" id="KW-0808">Transferase</keyword>
<name>A0A1I3D4C2_9MICO</name>
<proteinExistence type="inferred from homology"/>
<evidence type="ECO:0000256" key="2">
    <source>
        <dbReference type="RuleBase" id="RU003750"/>
    </source>
</evidence>
<dbReference type="RefSeq" id="WP_092451754.1">
    <property type="nucleotide sequence ID" value="NZ_BKAC01000019.1"/>
</dbReference>
<keyword evidence="3" id="KW-0812">Transmembrane</keyword>
<feature type="transmembrane region" description="Helical" evidence="3">
    <location>
        <begin position="193"/>
        <end position="213"/>
    </location>
</feature>
<dbReference type="Gene3D" id="1.20.120.1760">
    <property type="match status" value="1"/>
</dbReference>
<protein>
    <submittedName>
        <fullName evidence="4 5">CDP-alcohol phosphatidyltransferase</fullName>
    </submittedName>
</protein>
<dbReference type="EMBL" id="FOPW01000016">
    <property type="protein sequence ID" value="SFH81563.1"/>
    <property type="molecule type" value="Genomic_DNA"/>
</dbReference>
<accession>A0A1I3D4C2</accession>
<gene>
    <name evidence="5" type="ORF">E3O11_03780</name>
    <name evidence="4" type="ORF">SAMN05216274_11633</name>
</gene>
<dbReference type="GO" id="GO:0016020">
    <property type="term" value="C:membrane"/>
    <property type="evidence" value="ECO:0007669"/>
    <property type="project" value="InterPro"/>
</dbReference>
<comment type="caution">
    <text evidence="5">The sequence shown here is derived from an EMBL/GenBank/DDBJ whole genome shotgun (WGS) entry which is preliminary data.</text>
</comment>
<evidence type="ECO:0000313" key="4">
    <source>
        <dbReference type="EMBL" id="SFH81563.1"/>
    </source>
</evidence>
<dbReference type="GO" id="GO:0008654">
    <property type="term" value="P:phospholipid biosynthetic process"/>
    <property type="evidence" value="ECO:0007669"/>
    <property type="project" value="InterPro"/>
</dbReference>
<dbReference type="EMBL" id="SOFE01000007">
    <property type="protein sequence ID" value="TFB86810.1"/>
    <property type="molecule type" value="Genomic_DNA"/>
</dbReference>
<dbReference type="Proteomes" id="UP000199681">
    <property type="component" value="Unassembled WGS sequence"/>
</dbReference>
<keyword evidence="3" id="KW-1133">Transmembrane helix</keyword>
<dbReference type="InterPro" id="IPR000462">
    <property type="entry name" value="CDP-OH_P_trans"/>
</dbReference>
<dbReference type="STRING" id="995038.SAMN05216274_11633"/>
<dbReference type="InterPro" id="IPR048254">
    <property type="entry name" value="CDP_ALCOHOL_P_TRANSF_CS"/>
</dbReference>
<keyword evidence="3" id="KW-0472">Membrane</keyword>
<feature type="transmembrane region" description="Helical" evidence="3">
    <location>
        <begin position="124"/>
        <end position="147"/>
    </location>
</feature>
<evidence type="ECO:0000313" key="5">
    <source>
        <dbReference type="EMBL" id="TFB86810.1"/>
    </source>
</evidence>
<dbReference type="Proteomes" id="UP000297963">
    <property type="component" value="Unassembled WGS sequence"/>
</dbReference>
<reference evidence="5 7" key="2">
    <citation type="submission" date="2019-03" db="EMBL/GenBank/DDBJ databases">
        <title>Genomics of glacier-inhabiting Cryobacterium strains.</title>
        <authorList>
            <person name="Liu Q."/>
            <person name="Xin Y.-H."/>
        </authorList>
    </citation>
    <scope>NUCLEOTIDE SEQUENCE [LARGE SCALE GENOMIC DNA]</scope>
    <source>
        <strain evidence="5 7">Hh34</strain>
    </source>
</reference>
<organism evidence="5 7">
    <name type="scientific">Cryobacterium levicorallinum</name>
    <dbReference type="NCBI Taxonomy" id="995038"/>
    <lineage>
        <taxon>Bacteria</taxon>
        <taxon>Bacillati</taxon>
        <taxon>Actinomycetota</taxon>
        <taxon>Actinomycetes</taxon>
        <taxon>Micrococcales</taxon>
        <taxon>Microbacteriaceae</taxon>
        <taxon>Cryobacterium</taxon>
    </lineage>
</organism>
<dbReference type="PROSITE" id="PS00379">
    <property type="entry name" value="CDP_ALCOHOL_P_TRANSF"/>
    <property type="match status" value="1"/>
</dbReference>
<feature type="transmembrane region" description="Helical" evidence="3">
    <location>
        <begin position="219"/>
        <end position="240"/>
    </location>
</feature>
<keyword evidence="6" id="KW-1185">Reference proteome</keyword>
<reference evidence="4 6" key="1">
    <citation type="submission" date="2016-10" db="EMBL/GenBank/DDBJ databases">
        <authorList>
            <person name="Varghese N."/>
            <person name="Submissions S."/>
        </authorList>
    </citation>
    <scope>NUCLEOTIDE SEQUENCE [LARGE SCALE GENOMIC DNA]</scope>
    <source>
        <strain evidence="4 6">GMCC 1.11211</strain>
    </source>
</reference>
<comment type="similarity">
    <text evidence="2">Belongs to the CDP-alcohol phosphatidyltransferase class-I family.</text>
</comment>
<sequence>MTSTPAPTAQPTEGYFDTVRRLSSAQKVATRGAPAYSVYVNRRVGRYIAAGAYRKGLSPNNVTAISAGFTFCAIGLLAIGEPSWLLGITVWLLLAVGYAFDSADGQVARLRGGGSASGEWLDHVIDAIKISTLHLAVLITAFTHFAFTDPALLLVPIGFTAVAAVSFFAMILNDLLKAKHAPLAPPSTARRTVLRSLLGVPTDYGVLCLAFVLLGAPPLFFGVYAVLFVANALYLALALAKWFRDMTALGGVGATQP</sequence>
<dbReference type="GO" id="GO:0016780">
    <property type="term" value="F:phosphotransferase activity, for other substituted phosphate groups"/>
    <property type="evidence" value="ECO:0007669"/>
    <property type="project" value="InterPro"/>
</dbReference>
<feature type="transmembrane region" description="Helical" evidence="3">
    <location>
        <begin position="85"/>
        <end position="103"/>
    </location>
</feature>
<feature type="transmembrane region" description="Helical" evidence="3">
    <location>
        <begin position="153"/>
        <end position="172"/>
    </location>
</feature>
<feature type="transmembrane region" description="Helical" evidence="3">
    <location>
        <begin position="62"/>
        <end position="79"/>
    </location>
</feature>
<evidence type="ECO:0000256" key="1">
    <source>
        <dbReference type="ARBA" id="ARBA00022679"/>
    </source>
</evidence>
<dbReference type="Pfam" id="PF01066">
    <property type="entry name" value="CDP-OH_P_transf"/>
    <property type="match status" value="1"/>
</dbReference>
<dbReference type="InterPro" id="IPR043130">
    <property type="entry name" value="CDP-OH_PTrfase_TM_dom"/>
</dbReference>
<dbReference type="AlphaFoldDB" id="A0A1I3D4C2"/>